<gene>
    <name evidence="1" type="ORF">VSS37_15135</name>
</gene>
<name>A0ABU6CZR2_9GAMM</name>
<dbReference type="InterPro" id="IPR021799">
    <property type="entry name" value="PIN-like_prokaryotic"/>
</dbReference>
<organism evidence="1 2">
    <name type="scientific">Candidatus Thiothrix phosphatis</name>
    <dbReference type="NCBI Taxonomy" id="3112415"/>
    <lineage>
        <taxon>Bacteria</taxon>
        <taxon>Pseudomonadati</taxon>
        <taxon>Pseudomonadota</taxon>
        <taxon>Gammaproteobacteria</taxon>
        <taxon>Thiotrichales</taxon>
        <taxon>Thiotrichaceae</taxon>
        <taxon>Thiothrix</taxon>
    </lineage>
</organism>
<evidence type="ECO:0000313" key="1">
    <source>
        <dbReference type="EMBL" id="MEB4592320.1"/>
    </source>
</evidence>
<dbReference type="PANTHER" id="PTHR39550:SF1">
    <property type="entry name" value="SLL0658 PROTEIN"/>
    <property type="match status" value="1"/>
</dbReference>
<proteinExistence type="predicted"/>
<reference evidence="2" key="1">
    <citation type="submission" date="2023-07" db="EMBL/GenBank/DDBJ databases">
        <title>The carbon used by Thiothrix.</title>
        <authorList>
            <person name="Chen L."/>
        </authorList>
    </citation>
    <scope>NUCLEOTIDE SEQUENCE [LARGE SCALE GENOMIC DNA]</scope>
</reference>
<comment type="caution">
    <text evidence="1">The sequence shown here is derived from an EMBL/GenBank/DDBJ whole genome shotgun (WGS) entry which is preliminary data.</text>
</comment>
<dbReference type="Proteomes" id="UP001308005">
    <property type="component" value="Unassembled WGS sequence"/>
</dbReference>
<dbReference type="PANTHER" id="PTHR39550">
    <property type="entry name" value="SLL0658 PROTEIN"/>
    <property type="match status" value="1"/>
</dbReference>
<protein>
    <submittedName>
        <fullName evidence="1">DUF3368 domain-containing protein</fullName>
    </submittedName>
</protein>
<dbReference type="EMBL" id="JAYMYJ010000130">
    <property type="protein sequence ID" value="MEB4592320.1"/>
    <property type="molecule type" value="Genomic_DNA"/>
</dbReference>
<accession>A0ABU6CZR2</accession>
<keyword evidence="2" id="KW-1185">Reference proteome</keyword>
<sequence>MVVIISDTGPLLAFAGVNQLTILQQLFTTVWIPQAVWRESQTHNDAAAEQISHARQQGWLQVMTAPPPQDFPASLGDGEQEALQLAAAHPNALLIMDDRLARREALRRNLAFAGTVRVLWIAQQRQLISDAAPLLDAMAANGYYLSRQLLQQINE</sequence>
<dbReference type="RefSeq" id="WP_324696544.1">
    <property type="nucleotide sequence ID" value="NZ_JAYMYJ010000130.1"/>
</dbReference>
<evidence type="ECO:0000313" key="2">
    <source>
        <dbReference type="Proteomes" id="UP001308005"/>
    </source>
</evidence>
<dbReference type="Pfam" id="PF11848">
    <property type="entry name" value="DUF3368"/>
    <property type="match status" value="1"/>
</dbReference>